<keyword evidence="9 13" id="KW-1133">Transmembrane helix</keyword>
<comment type="cofactor">
    <cofactor evidence="1">
        <name>heme b</name>
        <dbReference type="ChEBI" id="CHEBI:60344"/>
    </cofactor>
</comment>
<reference evidence="15 16" key="1">
    <citation type="submission" date="2021-04" db="EMBL/GenBank/DDBJ databases">
        <authorList>
            <person name="Rodrigo-Torres L."/>
            <person name="Arahal R. D."/>
            <person name="Lucena T."/>
        </authorList>
    </citation>
    <scope>NUCLEOTIDE SEQUENCE [LARGE SCALE GENOMIC DNA]</scope>
    <source>
        <strain evidence="15 16">CECT 30171</strain>
    </source>
</reference>
<keyword evidence="5" id="KW-0349">Heme</keyword>
<evidence type="ECO:0000256" key="5">
    <source>
        <dbReference type="ARBA" id="ARBA00022617"/>
    </source>
</evidence>
<dbReference type="PANTHER" id="PTHR30529">
    <property type="entry name" value="CYTOCHROME B561"/>
    <property type="match status" value="1"/>
</dbReference>
<evidence type="ECO:0000256" key="10">
    <source>
        <dbReference type="ARBA" id="ARBA00023004"/>
    </source>
</evidence>
<dbReference type="InterPro" id="IPR011577">
    <property type="entry name" value="Cyt_b561_bac/Ni-Hgenase"/>
</dbReference>
<keyword evidence="10" id="KW-0408">Iron</keyword>
<dbReference type="SUPFAM" id="SSF81342">
    <property type="entry name" value="Transmembrane di-heme cytochromes"/>
    <property type="match status" value="1"/>
</dbReference>
<organism evidence="15 16">
    <name type="scientific">Novilysobacter luteus</name>
    <dbReference type="NCBI Taxonomy" id="2822368"/>
    <lineage>
        <taxon>Bacteria</taxon>
        <taxon>Pseudomonadati</taxon>
        <taxon>Pseudomonadota</taxon>
        <taxon>Gammaproteobacteria</taxon>
        <taxon>Lysobacterales</taxon>
        <taxon>Lysobacteraceae</taxon>
        <taxon>Novilysobacter</taxon>
    </lineage>
</organism>
<evidence type="ECO:0000256" key="4">
    <source>
        <dbReference type="ARBA" id="ARBA00022475"/>
    </source>
</evidence>
<evidence type="ECO:0000256" key="8">
    <source>
        <dbReference type="ARBA" id="ARBA00022982"/>
    </source>
</evidence>
<dbReference type="RefSeq" id="WP_215219209.1">
    <property type="nucleotide sequence ID" value="NZ_OU015430.1"/>
</dbReference>
<keyword evidence="11 13" id="KW-0472">Membrane</keyword>
<dbReference type="InterPro" id="IPR052168">
    <property type="entry name" value="Cytochrome_b561_oxidase"/>
</dbReference>
<gene>
    <name evidence="15" type="primary">yceJ_1</name>
    <name evidence="15" type="ORF">LYB30171_00174</name>
</gene>
<proteinExistence type="inferred from homology"/>
<evidence type="ECO:0000256" key="13">
    <source>
        <dbReference type="SAM" id="Phobius"/>
    </source>
</evidence>
<keyword evidence="7" id="KW-0479">Metal-binding</keyword>
<dbReference type="Pfam" id="PF01292">
    <property type="entry name" value="Ni_hydr_CYTB"/>
    <property type="match status" value="1"/>
</dbReference>
<dbReference type="PANTHER" id="PTHR30529:SF6">
    <property type="entry name" value="BLL0291 PROTEIN"/>
    <property type="match status" value="1"/>
</dbReference>
<evidence type="ECO:0000256" key="12">
    <source>
        <dbReference type="ARBA" id="ARBA00037975"/>
    </source>
</evidence>
<feature type="transmembrane region" description="Helical" evidence="13">
    <location>
        <begin position="145"/>
        <end position="167"/>
    </location>
</feature>
<name>A0ABN7QYE9_9GAMM</name>
<evidence type="ECO:0000256" key="3">
    <source>
        <dbReference type="ARBA" id="ARBA00022448"/>
    </source>
</evidence>
<comment type="subcellular location">
    <subcellularLocation>
        <location evidence="2">Cell membrane</location>
        <topology evidence="2">Multi-pass membrane protein</topology>
    </subcellularLocation>
</comment>
<feature type="domain" description="Cytochrome b561 bacterial/Ni-hydrogenase" evidence="14">
    <location>
        <begin position="10"/>
        <end position="178"/>
    </location>
</feature>
<evidence type="ECO:0000256" key="2">
    <source>
        <dbReference type="ARBA" id="ARBA00004651"/>
    </source>
</evidence>
<protein>
    <submittedName>
        <fullName evidence="15">Cytochrome b561</fullName>
    </submittedName>
</protein>
<evidence type="ECO:0000256" key="6">
    <source>
        <dbReference type="ARBA" id="ARBA00022692"/>
    </source>
</evidence>
<evidence type="ECO:0000313" key="15">
    <source>
        <dbReference type="EMBL" id="CAG4968011.1"/>
    </source>
</evidence>
<keyword evidence="4" id="KW-1003">Cell membrane</keyword>
<evidence type="ECO:0000256" key="1">
    <source>
        <dbReference type="ARBA" id="ARBA00001970"/>
    </source>
</evidence>
<evidence type="ECO:0000259" key="14">
    <source>
        <dbReference type="Pfam" id="PF01292"/>
    </source>
</evidence>
<keyword evidence="8" id="KW-0249">Electron transport</keyword>
<keyword evidence="16" id="KW-1185">Reference proteome</keyword>
<comment type="similarity">
    <text evidence="12">Belongs to the cytochrome b561 family.</text>
</comment>
<feature type="transmembrane region" description="Helical" evidence="13">
    <location>
        <begin position="20"/>
        <end position="39"/>
    </location>
</feature>
<evidence type="ECO:0000256" key="11">
    <source>
        <dbReference type="ARBA" id="ARBA00023136"/>
    </source>
</evidence>
<evidence type="ECO:0000256" key="9">
    <source>
        <dbReference type="ARBA" id="ARBA00022989"/>
    </source>
</evidence>
<evidence type="ECO:0000256" key="7">
    <source>
        <dbReference type="ARBA" id="ARBA00022723"/>
    </source>
</evidence>
<dbReference type="EMBL" id="OU015430">
    <property type="protein sequence ID" value="CAG4968011.1"/>
    <property type="molecule type" value="Genomic_DNA"/>
</dbReference>
<keyword evidence="6 13" id="KW-0812">Transmembrane</keyword>
<feature type="transmembrane region" description="Helical" evidence="13">
    <location>
        <begin position="45"/>
        <end position="63"/>
    </location>
</feature>
<keyword evidence="3" id="KW-0813">Transport</keyword>
<evidence type="ECO:0000313" key="16">
    <source>
        <dbReference type="Proteomes" id="UP000680116"/>
    </source>
</evidence>
<accession>A0ABN7QYE9</accession>
<feature type="transmembrane region" description="Helical" evidence="13">
    <location>
        <begin position="93"/>
        <end position="113"/>
    </location>
</feature>
<sequence length="183" mass="19989">MSAHDTNPAHFNRTARSLHWLMAVLIIAMLFIGVGMVSSVSARPWLIDLHRPMGIAILLLAVLRLRKRMRHQPPALPASLPVWQRRAAHASHWLLYGLMVALPVIGWAMLSAAGDPVRMASGLVLPPIAPQDPLVYAALRAAHGWLAYLLFATVVLHVSAALLHAWVYRDGVFGAMTGARKPG</sequence>
<dbReference type="InterPro" id="IPR016174">
    <property type="entry name" value="Di-haem_cyt_TM"/>
</dbReference>
<dbReference type="Proteomes" id="UP000680116">
    <property type="component" value="Chromosome"/>
</dbReference>